<gene>
    <name evidence="2" type="ORF">CV102_09285</name>
</gene>
<proteinExistence type="predicted"/>
<dbReference type="InterPro" id="IPR009409">
    <property type="entry name" value="DUF1059"/>
</dbReference>
<evidence type="ECO:0008006" key="4">
    <source>
        <dbReference type="Google" id="ProtNLM"/>
    </source>
</evidence>
<evidence type="ECO:0000313" key="2">
    <source>
        <dbReference type="EMBL" id="TYL38701.1"/>
    </source>
</evidence>
<accession>A0A8J8Q3G7</accession>
<reference evidence="2" key="1">
    <citation type="submission" date="2017-11" db="EMBL/GenBank/DDBJ databases">
        <authorList>
            <person name="Kajale S.C."/>
            <person name="Sharma A."/>
        </authorList>
    </citation>
    <scope>NUCLEOTIDE SEQUENCE</scope>
    <source>
        <strain evidence="2">LS1_42</strain>
    </source>
</reference>
<comment type="caution">
    <text evidence="2">The sequence shown here is derived from an EMBL/GenBank/DDBJ whole genome shotgun (WGS) entry which is preliminary data.</text>
</comment>
<dbReference type="EMBL" id="PHNJ01000004">
    <property type="protein sequence ID" value="TYL38701.1"/>
    <property type="molecule type" value="Genomic_DNA"/>
</dbReference>
<organism evidence="2 3">
    <name type="scientific">Natronococcus pandeyae</name>
    <dbReference type="NCBI Taxonomy" id="2055836"/>
    <lineage>
        <taxon>Archaea</taxon>
        <taxon>Methanobacteriati</taxon>
        <taxon>Methanobacteriota</taxon>
        <taxon>Stenosarchaea group</taxon>
        <taxon>Halobacteria</taxon>
        <taxon>Halobacteriales</taxon>
        <taxon>Natrialbaceae</taxon>
        <taxon>Natronococcus</taxon>
    </lineage>
</organism>
<dbReference type="OrthoDB" id="318492at2157"/>
<feature type="region of interest" description="Disordered" evidence="1">
    <location>
        <begin position="26"/>
        <end position="56"/>
    </location>
</feature>
<dbReference type="AlphaFoldDB" id="A0A8J8Q3G7"/>
<protein>
    <recommendedName>
        <fullName evidence="4">DUF1059 domain-containing protein</fullName>
    </recommendedName>
</protein>
<sequence length="56" mass="6308">MTKKLECPLEGCHATIEAETEQEVMAQAEEHANSSHPELELDEETAENIRSNIRDV</sequence>
<feature type="compositionally biased region" description="Basic and acidic residues" evidence="1">
    <location>
        <begin position="28"/>
        <end position="39"/>
    </location>
</feature>
<evidence type="ECO:0000313" key="3">
    <source>
        <dbReference type="Proteomes" id="UP000766904"/>
    </source>
</evidence>
<dbReference type="RefSeq" id="WP_148857673.1">
    <property type="nucleotide sequence ID" value="NZ_PHNJ01000004.1"/>
</dbReference>
<name>A0A8J8Q3G7_9EURY</name>
<dbReference type="Pfam" id="PF06348">
    <property type="entry name" value="DUF1059"/>
    <property type="match status" value="1"/>
</dbReference>
<evidence type="ECO:0000256" key="1">
    <source>
        <dbReference type="SAM" id="MobiDB-lite"/>
    </source>
</evidence>
<dbReference type="Proteomes" id="UP000766904">
    <property type="component" value="Unassembled WGS sequence"/>
</dbReference>
<keyword evidence="3" id="KW-1185">Reference proteome</keyword>